<name>A0ABR1YHR3_9PEZI</name>
<organism evidence="2 3">
    <name type="scientific">Phyllosticta capitalensis</name>
    <dbReference type="NCBI Taxonomy" id="121624"/>
    <lineage>
        <taxon>Eukaryota</taxon>
        <taxon>Fungi</taxon>
        <taxon>Dikarya</taxon>
        <taxon>Ascomycota</taxon>
        <taxon>Pezizomycotina</taxon>
        <taxon>Dothideomycetes</taxon>
        <taxon>Dothideomycetes incertae sedis</taxon>
        <taxon>Botryosphaeriales</taxon>
        <taxon>Phyllostictaceae</taxon>
        <taxon>Phyllosticta</taxon>
    </lineage>
</organism>
<evidence type="ECO:0000313" key="2">
    <source>
        <dbReference type="EMBL" id="KAK8230420.1"/>
    </source>
</evidence>
<comment type="caution">
    <text evidence="2">The sequence shown here is derived from an EMBL/GenBank/DDBJ whole genome shotgun (WGS) entry which is preliminary data.</text>
</comment>
<dbReference type="EMBL" id="JBBWRZ010000008">
    <property type="protein sequence ID" value="KAK8230420.1"/>
    <property type="molecule type" value="Genomic_DNA"/>
</dbReference>
<gene>
    <name evidence="2" type="ORF">HDK90DRAFT_467802</name>
</gene>
<evidence type="ECO:0000313" key="3">
    <source>
        <dbReference type="Proteomes" id="UP001492380"/>
    </source>
</evidence>
<feature type="compositionally biased region" description="Basic and acidic residues" evidence="1">
    <location>
        <begin position="368"/>
        <end position="396"/>
    </location>
</feature>
<proteinExistence type="predicted"/>
<feature type="region of interest" description="Disordered" evidence="1">
    <location>
        <begin position="459"/>
        <end position="482"/>
    </location>
</feature>
<feature type="region of interest" description="Disordered" evidence="1">
    <location>
        <begin position="357"/>
        <end position="396"/>
    </location>
</feature>
<feature type="region of interest" description="Disordered" evidence="1">
    <location>
        <begin position="206"/>
        <end position="231"/>
    </location>
</feature>
<sequence>MDALTDLDAVPIFHQVLYEKEALKLKEGQSEDALDLALRNAALAAGVETRDLELPDSFPDIARTINSPLRRSSVSANTQTSCSTDITTPESLGSTDDPDRTALPVLPGRTSLSTLPTFLPSTRSSSTAASIRSLKSKFMRHTHSFARKKYSQDDGSLHTAQQRSTVHRFGQVQGRLTYKPSSDKGSRHSIAEFDVKSLAFVAQSRPSSSAGSSASNQQSTPNRPSPVTTEGQRAALKLAMENETFREMWHEHIKSFERIAIYEVKQRNLLAFYEKYSRKTLARQWDGIREHAMAQVLLKTMPGQFVYGLLTETQHSQECQLLEDKQLKSDVAMIESQNQERLNSEVALKHMKAYCNTAPIPGGPKKRVVTDEDRQRLKDQERNHESLNRKHETSRMLSRAKQEKELRELKLVQQQQWQELEAHSATARAALNEILQKLSTRLEDLIRQRRIRAVSRWTTTENDDIPPPEDIPSVPWPDSSTAETLAARSSSILDTYITFNNLPPAVSLSPPTITRPQAEASA</sequence>
<protein>
    <submittedName>
        <fullName evidence="2">Uncharacterized protein</fullName>
    </submittedName>
</protein>
<evidence type="ECO:0000256" key="1">
    <source>
        <dbReference type="SAM" id="MobiDB-lite"/>
    </source>
</evidence>
<feature type="region of interest" description="Disordered" evidence="1">
    <location>
        <begin position="147"/>
        <end position="187"/>
    </location>
</feature>
<feature type="compositionally biased region" description="Polar residues" evidence="1">
    <location>
        <begin position="70"/>
        <end position="94"/>
    </location>
</feature>
<dbReference type="Proteomes" id="UP001492380">
    <property type="component" value="Unassembled WGS sequence"/>
</dbReference>
<feature type="compositionally biased region" description="Low complexity" evidence="1">
    <location>
        <begin position="206"/>
        <end position="219"/>
    </location>
</feature>
<feature type="region of interest" description="Disordered" evidence="1">
    <location>
        <begin position="70"/>
        <end position="101"/>
    </location>
</feature>
<feature type="compositionally biased region" description="Polar residues" evidence="1">
    <location>
        <begin position="220"/>
        <end position="231"/>
    </location>
</feature>
<reference evidence="2 3" key="1">
    <citation type="submission" date="2024-04" db="EMBL/GenBank/DDBJ databases">
        <title>Phyllosticta paracitricarpa is synonymous to the EU quarantine fungus P. citricarpa based on phylogenomic analyses.</title>
        <authorList>
            <consortium name="Lawrence Berkeley National Laboratory"/>
            <person name="Van Ingen-Buijs V.A."/>
            <person name="Van Westerhoven A.C."/>
            <person name="Haridas S."/>
            <person name="Skiadas P."/>
            <person name="Martin F."/>
            <person name="Groenewald J.Z."/>
            <person name="Crous P.W."/>
            <person name="Seidl M.F."/>
        </authorList>
    </citation>
    <scope>NUCLEOTIDE SEQUENCE [LARGE SCALE GENOMIC DNA]</scope>
    <source>
        <strain evidence="2 3">CBS 123374</strain>
    </source>
</reference>
<accession>A0ABR1YHR3</accession>
<keyword evidence="3" id="KW-1185">Reference proteome</keyword>